<gene>
    <name evidence="2" type="ORF">ARMSODRAFT_955282</name>
</gene>
<keyword evidence="3" id="KW-1185">Reference proteome</keyword>
<dbReference type="AlphaFoldDB" id="A0A2H3BU96"/>
<feature type="signal peptide" evidence="1">
    <location>
        <begin position="1"/>
        <end position="21"/>
    </location>
</feature>
<sequence length="77" mass="8750">MRCSSTHFLLLMLLCLPQHETILSTSLPTMSVSDIALHGHIHPILALKQFSHVSRCISTFLAKVIFWDSFRARGRCQ</sequence>
<dbReference type="EMBL" id="KZ293425">
    <property type="protein sequence ID" value="PBK70582.1"/>
    <property type="molecule type" value="Genomic_DNA"/>
</dbReference>
<name>A0A2H3BU96_9AGAR</name>
<evidence type="ECO:0008006" key="4">
    <source>
        <dbReference type="Google" id="ProtNLM"/>
    </source>
</evidence>
<evidence type="ECO:0000313" key="3">
    <source>
        <dbReference type="Proteomes" id="UP000218334"/>
    </source>
</evidence>
<reference evidence="3" key="1">
    <citation type="journal article" date="2017" name="Nat. Ecol. Evol.">
        <title>Genome expansion and lineage-specific genetic innovations in the forest pathogenic fungi Armillaria.</title>
        <authorList>
            <person name="Sipos G."/>
            <person name="Prasanna A.N."/>
            <person name="Walter M.C."/>
            <person name="O'Connor E."/>
            <person name="Balint B."/>
            <person name="Krizsan K."/>
            <person name="Kiss B."/>
            <person name="Hess J."/>
            <person name="Varga T."/>
            <person name="Slot J."/>
            <person name="Riley R."/>
            <person name="Boka B."/>
            <person name="Rigling D."/>
            <person name="Barry K."/>
            <person name="Lee J."/>
            <person name="Mihaltcheva S."/>
            <person name="LaButti K."/>
            <person name="Lipzen A."/>
            <person name="Waldron R."/>
            <person name="Moloney N.M."/>
            <person name="Sperisen C."/>
            <person name="Kredics L."/>
            <person name="Vagvoelgyi C."/>
            <person name="Patrignani A."/>
            <person name="Fitzpatrick D."/>
            <person name="Nagy I."/>
            <person name="Doyle S."/>
            <person name="Anderson J.B."/>
            <person name="Grigoriev I.V."/>
            <person name="Gueldener U."/>
            <person name="Muensterkoetter M."/>
            <person name="Nagy L.G."/>
        </authorList>
    </citation>
    <scope>NUCLEOTIDE SEQUENCE [LARGE SCALE GENOMIC DNA]</scope>
    <source>
        <strain evidence="3">28-4</strain>
    </source>
</reference>
<evidence type="ECO:0000313" key="2">
    <source>
        <dbReference type="EMBL" id="PBK70582.1"/>
    </source>
</evidence>
<protein>
    <recommendedName>
        <fullName evidence="4">Secreted protein</fullName>
    </recommendedName>
</protein>
<feature type="chain" id="PRO_5013729390" description="Secreted protein" evidence="1">
    <location>
        <begin position="22"/>
        <end position="77"/>
    </location>
</feature>
<evidence type="ECO:0000256" key="1">
    <source>
        <dbReference type="SAM" id="SignalP"/>
    </source>
</evidence>
<organism evidence="2 3">
    <name type="scientific">Armillaria solidipes</name>
    <dbReference type="NCBI Taxonomy" id="1076256"/>
    <lineage>
        <taxon>Eukaryota</taxon>
        <taxon>Fungi</taxon>
        <taxon>Dikarya</taxon>
        <taxon>Basidiomycota</taxon>
        <taxon>Agaricomycotina</taxon>
        <taxon>Agaricomycetes</taxon>
        <taxon>Agaricomycetidae</taxon>
        <taxon>Agaricales</taxon>
        <taxon>Marasmiineae</taxon>
        <taxon>Physalacriaceae</taxon>
        <taxon>Armillaria</taxon>
    </lineage>
</organism>
<dbReference type="Proteomes" id="UP000218334">
    <property type="component" value="Unassembled WGS sequence"/>
</dbReference>
<keyword evidence="1" id="KW-0732">Signal</keyword>
<accession>A0A2H3BU96</accession>
<proteinExistence type="predicted"/>